<dbReference type="RefSeq" id="WP_084309953.1">
    <property type="nucleotide sequence ID" value="NZ_FNIJ01000002.1"/>
</dbReference>
<reference evidence="2" key="1">
    <citation type="submission" date="2016-10" db="EMBL/GenBank/DDBJ databases">
        <authorList>
            <person name="Varghese N."/>
            <person name="Submissions S."/>
        </authorList>
    </citation>
    <scope>NUCLEOTIDE SEQUENCE [LARGE SCALE GENOMIC DNA]</scope>
    <source>
        <strain evidence="2">JCM 21621</strain>
    </source>
</reference>
<dbReference type="Proteomes" id="UP000242957">
    <property type="component" value="Unassembled WGS sequence"/>
</dbReference>
<dbReference type="OrthoDB" id="378654at2"/>
<evidence type="ECO:0008006" key="3">
    <source>
        <dbReference type="Google" id="ProtNLM"/>
    </source>
</evidence>
<proteinExistence type="predicted"/>
<keyword evidence="2" id="KW-1185">Reference proteome</keyword>
<dbReference type="STRING" id="198616.SAMN05216193_102193"/>
<evidence type="ECO:0000313" key="1">
    <source>
        <dbReference type="EMBL" id="SDN31620.1"/>
    </source>
</evidence>
<accession>A0A1H0ADH0</accession>
<evidence type="ECO:0000313" key="2">
    <source>
        <dbReference type="Proteomes" id="UP000242957"/>
    </source>
</evidence>
<dbReference type="Pfam" id="PF08907">
    <property type="entry name" value="DUF1853"/>
    <property type="match status" value="1"/>
</dbReference>
<sequence length="314" mass="36482">MTHLQALLDDLLGELRQPQVRDLAWTLLAPPLLERTALPQRHPLAASGWLAKPDRLGDWLLAQERHPLRLHDWLDAEPRQRLGRYYERLWQYALEQAPDIRLLAANLPVRDNGHTLGELDLLIEDDDGLHHLELAIKLYLGPAADGPEDWLGPGAEDQLRRKLQHLYRHQLPLSSTLEGSAVVQAISDAPPQASLWLGGYLFYPWPDDCPPPAGADPHHLRGRWLRRRDWPAYRSRDDGRWQMLPRATWLSPARIDANEVWSEEQFDEWLERLPEDGFPQLLVRLEPHGEDWCERERLFLVGDRWPEIQAGYLR</sequence>
<dbReference type="InterPro" id="IPR015003">
    <property type="entry name" value="DUF1853"/>
</dbReference>
<name>A0A1H0ADH0_9PSED</name>
<dbReference type="EMBL" id="FNIJ01000002">
    <property type="protein sequence ID" value="SDN31620.1"/>
    <property type="molecule type" value="Genomic_DNA"/>
</dbReference>
<gene>
    <name evidence="1" type="ORF">SAMN05216193_102193</name>
</gene>
<protein>
    <recommendedName>
        <fullName evidence="3">DUF1853 domain-containing protein</fullName>
    </recommendedName>
</protein>
<organism evidence="1 2">
    <name type="scientific">Pseudomonas jinjuensis</name>
    <dbReference type="NCBI Taxonomy" id="198616"/>
    <lineage>
        <taxon>Bacteria</taxon>
        <taxon>Pseudomonadati</taxon>
        <taxon>Pseudomonadota</taxon>
        <taxon>Gammaproteobacteria</taxon>
        <taxon>Pseudomonadales</taxon>
        <taxon>Pseudomonadaceae</taxon>
        <taxon>Pseudomonas</taxon>
    </lineage>
</organism>
<dbReference type="AlphaFoldDB" id="A0A1H0ADH0"/>